<name>Q2QZC9_ORYSJ</name>
<evidence type="ECO:0000313" key="5">
    <source>
        <dbReference type="Proteomes" id="UP000000763"/>
    </source>
</evidence>
<dbReference type="Pfam" id="PF04195">
    <property type="entry name" value="Transposase_28"/>
    <property type="match status" value="1"/>
</dbReference>
<dbReference type="PANTHER" id="PTHR33026">
    <property type="entry name" value="OS06G0360600 PROTEIN"/>
    <property type="match status" value="1"/>
</dbReference>
<organism evidence="4 5">
    <name type="scientific">Oryza sativa subsp. japonica</name>
    <name type="common">Rice</name>
    <dbReference type="NCBI Taxonomy" id="39947"/>
    <lineage>
        <taxon>Eukaryota</taxon>
        <taxon>Viridiplantae</taxon>
        <taxon>Streptophyta</taxon>
        <taxon>Embryophyta</taxon>
        <taxon>Tracheophyta</taxon>
        <taxon>Spermatophyta</taxon>
        <taxon>Magnoliopsida</taxon>
        <taxon>Liliopsida</taxon>
        <taxon>Poales</taxon>
        <taxon>Poaceae</taxon>
        <taxon>BOP clade</taxon>
        <taxon>Oryzoideae</taxon>
        <taxon>Oryzeae</taxon>
        <taxon>Oryzinae</taxon>
        <taxon>Oryza</taxon>
        <taxon>Oryza sativa</taxon>
    </lineage>
</organism>
<dbReference type="Proteomes" id="UP000000763">
    <property type="component" value="Chromosome 11"/>
</dbReference>
<proteinExistence type="predicted"/>
<reference evidence="5" key="1">
    <citation type="journal article" date="2005" name="Nature">
        <title>The map-based sequence of the rice genome.</title>
        <authorList>
            <consortium name="International rice genome sequencing project (IRGSP)"/>
            <person name="Matsumoto T."/>
            <person name="Wu J."/>
            <person name="Kanamori H."/>
            <person name="Katayose Y."/>
            <person name="Fujisawa M."/>
            <person name="Namiki N."/>
            <person name="Mizuno H."/>
            <person name="Yamamoto K."/>
            <person name="Antonio B.A."/>
            <person name="Baba T."/>
            <person name="Sakata K."/>
            <person name="Nagamura Y."/>
            <person name="Aoki H."/>
            <person name="Arikawa K."/>
            <person name="Arita K."/>
            <person name="Bito T."/>
            <person name="Chiden Y."/>
            <person name="Fujitsuka N."/>
            <person name="Fukunaka R."/>
            <person name="Hamada M."/>
            <person name="Harada C."/>
            <person name="Hayashi A."/>
            <person name="Hijishita S."/>
            <person name="Honda M."/>
            <person name="Hosokawa S."/>
            <person name="Ichikawa Y."/>
            <person name="Idonuma A."/>
            <person name="Iijima M."/>
            <person name="Ikeda M."/>
            <person name="Ikeno M."/>
            <person name="Ito K."/>
            <person name="Ito S."/>
            <person name="Ito T."/>
            <person name="Ito Y."/>
            <person name="Ito Y."/>
            <person name="Iwabuchi A."/>
            <person name="Kamiya K."/>
            <person name="Karasawa W."/>
            <person name="Kurita K."/>
            <person name="Katagiri S."/>
            <person name="Kikuta A."/>
            <person name="Kobayashi H."/>
            <person name="Kobayashi N."/>
            <person name="Machita K."/>
            <person name="Maehara T."/>
            <person name="Masukawa M."/>
            <person name="Mizubayashi T."/>
            <person name="Mukai Y."/>
            <person name="Nagasaki H."/>
            <person name="Nagata Y."/>
            <person name="Naito S."/>
            <person name="Nakashima M."/>
            <person name="Nakama Y."/>
            <person name="Nakamichi Y."/>
            <person name="Nakamura M."/>
            <person name="Meguro A."/>
            <person name="Negishi M."/>
            <person name="Ohta I."/>
            <person name="Ohta T."/>
            <person name="Okamoto M."/>
            <person name="Ono N."/>
            <person name="Saji S."/>
            <person name="Sakaguchi M."/>
            <person name="Sakai K."/>
            <person name="Shibata M."/>
            <person name="Shimokawa T."/>
            <person name="Song J."/>
            <person name="Takazaki Y."/>
            <person name="Terasawa K."/>
            <person name="Tsugane M."/>
            <person name="Tsuji K."/>
            <person name="Ueda S."/>
            <person name="Waki K."/>
            <person name="Yamagata H."/>
            <person name="Yamamoto M."/>
            <person name="Yamamoto S."/>
            <person name="Yamane H."/>
            <person name="Yoshiki S."/>
            <person name="Yoshihara R."/>
            <person name="Yukawa K."/>
            <person name="Zhong H."/>
            <person name="Yano M."/>
            <person name="Yuan Q."/>
            <person name="Ouyang S."/>
            <person name="Liu J."/>
            <person name="Jones K.M."/>
            <person name="Gansberger K."/>
            <person name="Moffat K."/>
            <person name="Hill J."/>
            <person name="Bera J."/>
            <person name="Fadrosh D."/>
            <person name="Jin S."/>
            <person name="Johri S."/>
            <person name="Kim M."/>
            <person name="Overton L."/>
            <person name="Reardon M."/>
            <person name="Tsitrin T."/>
            <person name="Vuong H."/>
            <person name="Weaver B."/>
            <person name="Ciecko A."/>
            <person name="Tallon L."/>
            <person name="Jackson J."/>
            <person name="Pai G."/>
            <person name="Aken S.V."/>
            <person name="Utterback T."/>
            <person name="Reidmuller S."/>
            <person name="Feldblyum T."/>
            <person name="Hsiao J."/>
            <person name="Zismann V."/>
            <person name="Iobst S."/>
            <person name="de Vazeille A.R."/>
            <person name="Buell C.R."/>
            <person name="Ying K."/>
            <person name="Li Y."/>
            <person name="Lu T."/>
            <person name="Huang Y."/>
            <person name="Zhao Q."/>
            <person name="Feng Q."/>
            <person name="Zhang L."/>
            <person name="Zhu J."/>
            <person name="Weng Q."/>
            <person name="Mu J."/>
            <person name="Lu Y."/>
            <person name="Fan D."/>
            <person name="Liu Y."/>
            <person name="Guan J."/>
            <person name="Zhang Y."/>
            <person name="Yu S."/>
            <person name="Liu X."/>
            <person name="Zhang Y."/>
            <person name="Hong G."/>
            <person name="Han B."/>
            <person name="Choisne N."/>
            <person name="Demange N."/>
            <person name="Orjeda G."/>
            <person name="Samain S."/>
            <person name="Cattolico L."/>
            <person name="Pelletier E."/>
            <person name="Couloux A."/>
            <person name="Segurens B."/>
            <person name="Wincker P."/>
            <person name="D'Hont A."/>
            <person name="Scarpelli C."/>
            <person name="Weissenbach J."/>
            <person name="Salanoubat M."/>
            <person name="Quetier F."/>
            <person name="Yu Y."/>
            <person name="Kim H.R."/>
            <person name="Rambo T."/>
            <person name="Currie J."/>
            <person name="Collura K."/>
            <person name="Luo M."/>
            <person name="Yang T."/>
            <person name="Ammiraju J.S.S."/>
            <person name="Engler F."/>
            <person name="Soderlund C."/>
            <person name="Wing R.A."/>
            <person name="Palmer L.E."/>
            <person name="de la Bastide M."/>
            <person name="Spiegel L."/>
            <person name="Nascimento L."/>
            <person name="Zutavern T."/>
            <person name="O'Shaughnessy A."/>
            <person name="Dike S."/>
            <person name="Dedhia N."/>
            <person name="Preston R."/>
            <person name="Balija V."/>
            <person name="McCombie W.R."/>
            <person name="Chow T."/>
            <person name="Chen H."/>
            <person name="Chung M."/>
            <person name="Chen C."/>
            <person name="Shaw J."/>
            <person name="Wu H."/>
            <person name="Hsiao K."/>
            <person name="Chao Y."/>
            <person name="Chu M."/>
            <person name="Cheng C."/>
            <person name="Hour A."/>
            <person name="Lee P."/>
            <person name="Lin S."/>
            <person name="Lin Y."/>
            <person name="Liou J."/>
            <person name="Liu S."/>
            <person name="Hsing Y."/>
            <person name="Raghuvanshi S."/>
            <person name="Mohanty A."/>
            <person name="Bharti A.K."/>
            <person name="Gaur A."/>
            <person name="Gupta V."/>
            <person name="Kumar D."/>
            <person name="Ravi V."/>
            <person name="Vij S."/>
            <person name="Kapur A."/>
            <person name="Khurana P."/>
            <person name="Khurana P."/>
            <person name="Khurana J.P."/>
            <person name="Tyagi A.K."/>
            <person name="Gaikwad K."/>
            <person name="Singh A."/>
            <person name="Dalal V."/>
            <person name="Srivastava S."/>
            <person name="Dixit A."/>
            <person name="Pal A.K."/>
            <person name="Ghazi I.A."/>
            <person name="Yadav M."/>
            <person name="Pandit A."/>
            <person name="Bhargava A."/>
            <person name="Sureshbabu K."/>
            <person name="Batra K."/>
            <person name="Sharma T.R."/>
            <person name="Mohapatra T."/>
            <person name="Singh N.K."/>
            <person name="Messing J."/>
            <person name="Nelson A.B."/>
            <person name="Fuks G."/>
            <person name="Kavchok S."/>
            <person name="Keizer G."/>
            <person name="Linton E."/>
            <person name="Llaca V."/>
            <person name="Song R."/>
            <person name="Tanyolac B."/>
            <person name="Young S."/>
            <person name="Ho-Il K."/>
            <person name="Hahn J.H."/>
            <person name="Sangsakoo G."/>
            <person name="Vanavichit A."/>
            <person name="de Mattos Luiz.A.T."/>
            <person name="Zimmer P.D."/>
            <person name="Malone G."/>
            <person name="Dellagostin O."/>
            <person name="de Oliveira A.C."/>
            <person name="Bevan M."/>
            <person name="Bancroft I."/>
            <person name="Minx P."/>
            <person name="Cordum H."/>
            <person name="Wilson R."/>
            <person name="Cheng Z."/>
            <person name="Jin W."/>
            <person name="Jiang J."/>
            <person name="Leong S.A."/>
            <person name="Iwama H."/>
            <person name="Gojobori T."/>
            <person name="Itoh T."/>
            <person name="Niimura Y."/>
            <person name="Fujii Y."/>
            <person name="Habara T."/>
            <person name="Sakai H."/>
            <person name="Sato Y."/>
            <person name="Wilson G."/>
            <person name="Kumar K."/>
            <person name="McCouch S."/>
            <person name="Juretic N."/>
            <person name="Hoen D."/>
            <person name="Wright S."/>
            <person name="Bruskiewich R."/>
            <person name="Bureau T."/>
            <person name="Miyao A."/>
            <person name="Hirochika H."/>
            <person name="Nishikawa T."/>
            <person name="Kadowaki K."/>
            <person name="Sugiura M."/>
            <person name="Burr B."/>
            <person name="Sasaki T."/>
        </authorList>
    </citation>
    <scope>NUCLEOTIDE SEQUENCE [LARGE SCALE GENOMIC DNA]</scope>
    <source>
        <strain evidence="5">cv. Nipponbare</strain>
    </source>
</reference>
<dbReference type="InterPro" id="IPR007321">
    <property type="entry name" value="Transposase_28"/>
</dbReference>
<gene>
    <name evidence="4" type="ordered locus">LOC_Os11g46920</name>
</gene>
<feature type="compositionally biased region" description="Basic and acidic residues" evidence="2">
    <location>
        <begin position="437"/>
        <end position="489"/>
    </location>
</feature>
<evidence type="ECO:0000256" key="1">
    <source>
        <dbReference type="SAM" id="Coils"/>
    </source>
</evidence>
<evidence type="ECO:0000256" key="2">
    <source>
        <dbReference type="SAM" id="MobiDB-lite"/>
    </source>
</evidence>
<evidence type="ECO:0000259" key="3">
    <source>
        <dbReference type="Pfam" id="PF04195"/>
    </source>
</evidence>
<feature type="domain" description="Transposase (putative) gypsy type" evidence="3">
    <location>
        <begin position="57"/>
        <end position="124"/>
    </location>
</feature>
<feature type="compositionally biased region" description="Gly residues" evidence="2">
    <location>
        <begin position="327"/>
        <end position="341"/>
    </location>
</feature>
<feature type="region of interest" description="Disordered" evidence="2">
    <location>
        <begin position="306"/>
        <end position="550"/>
    </location>
</feature>
<feature type="compositionally biased region" description="Basic and acidic residues" evidence="2">
    <location>
        <begin position="386"/>
        <end position="402"/>
    </location>
</feature>
<keyword evidence="1" id="KW-0175">Coiled coil</keyword>
<feature type="region of interest" description="Disordered" evidence="2">
    <location>
        <begin position="976"/>
        <end position="1016"/>
    </location>
</feature>
<accession>Q2QZC9</accession>
<evidence type="ECO:0000313" key="4">
    <source>
        <dbReference type="EMBL" id="AAX95001.1"/>
    </source>
</evidence>
<dbReference type="AlphaFoldDB" id="Q2QZC9"/>
<protein>
    <submittedName>
        <fullName evidence="4">Retrotransposon protein, putative, unclassified</fullName>
    </submittedName>
</protein>
<reference evidence="5" key="2">
    <citation type="journal article" date="2008" name="Nucleic Acids Res.">
        <title>The rice annotation project database (RAP-DB): 2008 update.</title>
        <authorList>
            <consortium name="The rice annotation project (RAP)"/>
        </authorList>
    </citation>
    <scope>GENOME REANNOTATION</scope>
    <source>
        <strain evidence="5">cv. Nipponbare</strain>
    </source>
</reference>
<dbReference type="PANTHER" id="PTHR33026:SF7">
    <property type="entry name" value="OS03G0100275 PROTEIN"/>
    <property type="match status" value="1"/>
</dbReference>
<sequence>MARGSALLDGSVLPPSRIVSERQAGLPRRFMPESATGWEIVMLGEGRPAPDYPGRSVFFLPFAMAGLVPPFSSFLMDVLEFYDLQMAHLTPNAVMTLAIFAHLCEMFIGVRPSLRLFRWFYTVQSVSPPSVVGGCYFQPRGPVLNRYIPCALRKKWDDWKSDWFYTPLADEARLRLPSQPPAPASSWRAPVDLGDGYDAVLDRLAGLRSQGLTGAMVYGDYLRRRIAPLQRRARGAWEYTKSEDYMRTHQGVRWDWAPEDFKILIQRVLNLNSVEASLIPQGVLPLCSDPDRASILTIMMGVGASEEEAPKGHDGAGGNRRGEQSTPGGGRASGPHVGGSGSNRPTDARGKRKLGGTPPLSPPRGGGAVRASSRRPEGAAPTSQPEGEREKKRLRKMGETEPSRGNLISPPRWSFNRPPRSDVPSRSSRHPKSGQSEAKDPAAAEARRRESDRREAADRLREAEEAAREAARAHQAEEAAREEAARARQAEAMATSEAARDEAAGASLGPTPSGDAQDQTGPGDIPESGTSIGGPSRAASSPRQLFPTPSVAPLSAEPLLQALAAANTAVLDGLSAQVEALQAERAELDAAWARVEEGRRSVEAMVEAGRKAHRRHVSDLEARKTALAEIGREVEEERGAALIATTVMNEAQDSLRLQYGSWEAELGKKLDAAQRVLDAAAAQEQRAAEIEAASRRREEALEARAMALEEHAGAVERGLADREAAAAIREATLAAHEAACAEEESALRLREDALTERERALEEAEAAAQRLADSLSLREAALTEQARRNLESVRAERAALEQRAADLEAREKELDARARIGGAAAGESDLAARLAAAEHTVADMQRALDSSTGEAEALRLAGEIGPGMLWDAVSRLDRAGRQAGLWKGQTMKYSTNLGGLAQHLSKMAGALQQLPEELEKTIKSSSRDLAQGAVELVLASYQARDPNFSPWMALDEFPPGTEDDARARVRDAADHIVHSFEGSAPRLAFAPNSDEEGDASGADDRDDEAGDPGASD</sequence>
<dbReference type="EMBL" id="AC148822">
    <property type="protein sequence ID" value="AAX95001.1"/>
    <property type="molecule type" value="Genomic_DNA"/>
</dbReference>
<feature type="coiled-coil region" evidence="1">
    <location>
        <begin position="750"/>
        <end position="817"/>
    </location>
</feature>